<evidence type="ECO:0000313" key="1">
    <source>
        <dbReference type="EMBL" id="MRS64196.1"/>
    </source>
</evidence>
<reference evidence="1 2" key="1">
    <citation type="journal article" date="2018" name="Antonie Van Leeuwenhoek">
        <title>Larkinella terrae sp. nov., isolated from soil on Jeju Island, South Korea.</title>
        <authorList>
            <person name="Ten L.N."/>
            <person name="Jeon J."/>
            <person name="Park S.J."/>
            <person name="Park S."/>
            <person name="Lee S.Y."/>
            <person name="Kim M.K."/>
            <person name="Jung H.Y."/>
        </authorList>
    </citation>
    <scope>NUCLEOTIDE SEQUENCE [LARGE SCALE GENOMIC DNA]</scope>
    <source>
        <strain evidence="1 2">KCTC 52001</strain>
    </source>
</reference>
<comment type="caution">
    <text evidence="1">The sequence shown here is derived from an EMBL/GenBank/DDBJ whole genome shotgun (WGS) entry which is preliminary data.</text>
</comment>
<keyword evidence="2" id="KW-1185">Reference proteome</keyword>
<gene>
    <name evidence="1" type="ORF">GJJ30_23055</name>
</gene>
<proteinExistence type="predicted"/>
<dbReference type="OrthoDB" id="954297at2"/>
<dbReference type="Proteomes" id="UP000441754">
    <property type="component" value="Unassembled WGS sequence"/>
</dbReference>
<name>A0A7K0ERM9_9BACT</name>
<dbReference type="RefSeq" id="WP_154177559.1">
    <property type="nucleotide sequence ID" value="NZ_WJXZ01000014.1"/>
</dbReference>
<sequence>MNYPELTSNYSFVSEDEISVYAPKDHQRVISKLNTHLGLLFYVEGTLALEPFPETMLDESKASPIPDLLLYDNETAESPVIVEVCNQEGLKKDLKKVMQLIDEDNYGIVEGFVYNYKNRQWHQYRKNTGWITDSPSFSQILQLDLDSFL</sequence>
<organism evidence="1 2">
    <name type="scientific">Larkinella terrae</name>
    <dbReference type="NCBI Taxonomy" id="2025311"/>
    <lineage>
        <taxon>Bacteria</taxon>
        <taxon>Pseudomonadati</taxon>
        <taxon>Bacteroidota</taxon>
        <taxon>Cytophagia</taxon>
        <taxon>Cytophagales</taxon>
        <taxon>Spirosomataceae</taxon>
        <taxon>Larkinella</taxon>
    </lineage>
</organism>
<dbReference type="Gene3D" id="3.90.1570.20">
    <property type="match status" value="1"/>
</dbReference>
<evidence type="ECO:0000313" key="2">
    <source>
        <dbReference type="Proteomes" id="UP000441754"/>
    </source>
</evidence>
<accession>A0A7K0ERM9</accession>
<dbReference type="EMBL" id="WJXZ01000014">
    <property type="protein sequence ID" value="MRS64196.1"/>
    <property type="molecule type" value="Genomic_DNA"/>
</dbReference>
<protein>
    <recommendedName>
        <fullName evidence="3">Uma2 family endonuclease</fullName>
    </recommendedName>
</protein>
<evidence type="ECO:0008006" key="3">
    <source>
        <dbReference type="Google" id="ProtNLM"/>
    </source>
</evidence>
<dbReference type="AlphaFoldDB" id="A0A7K0ERM9"/>